<evidence type="ECO:0000313" key="3">
    <source>
        <dbReference type="EMBL" id="SHJ77165.1"/>
    </source>
</evidence>
<feature type="domain" description="Insertion element IS150 protein InsJ-like helix-turn-helix" evidence="2">
    <location>
        <begin position="31"/>
        <end position="78"/>
    </location>
</feature>
<dbReference type="InterPro" id="IPR009057">
    <property type="entry name" value="Homeodomain-like_sf"/>
</dbReference>
<proteinExistence type="predicted"/>
<accession>A0A1M6M149</accession>
<dbReference type="STRING" id="558155.SAMN04487911_1362"/>
<keyword evidence="4" id="KW-1185">Reference proteome</keyword>
<dbReference type="RefSeq" id="WP_072765745.1">
    <property type="nucleotide sequence ID" value="NZ_FQYX01000036.1"/>
</dbReference>
<dbReference type="InterPro" id="IPR055247">
    <property type="entry name" value="InsJ-like_HTH"/>
</dbReference>
<feature type="region of interest" description="Disordered" evidence="1">
    <location>
        <begin position="144"/>
        <end position="164"/>
    </location>
</feature>
<dbReference type="OrthoDB" id="677437at2"/>
<feature type="compositionally biased region" description="Basic and acidic residues" evidence="1">
    <location>
        <begin position="151"/>
        <end position="164"/>
    </location>
</feature>
<dbReference type="Pfam" id="PF13518">
    <property type="entry name" value="HTH_28"/>
    <property type="match status" value="1"/>
</dbReference>
<organism evidence="3 4">
    <name type="scientific">Arenibacter nanhaiticus</name>
    <dbReference type="NCBI Taxonomy" id="558155"/>
    <lineage>
        <taxon>Bacteria</taxon>
        <taxon>Pseudomonadati</taxon>
        <taxon>Bacteroidota</taxon>
        <taxon>Flavobacteriia</taxon>
        <taxon>Flavobacteriales</taxon>
        <taxon>Flavobacteriaceae</taxon>
        <taxon>Arenibacter</taxon>
    </lineage>
</organism>
<protein>
    <submittedName>
        <fullName evidence="3">Transposase</fullName>
    </submittedName>
</protein>
<sequence>MGMTSKIEIEESLETLEKAFKTNTSFKVRQRIQSLILLKKDKFKRQADLAEFIGVGHSTLKTWIKQYKEFGFDSLTTLQSGGNYKGAISEHLHKALEAKVNDSKDPLLGYWHAVDWVKEHHGQDIKYQTLRAYLIRHFKTKKKHPRKSHYKKDEQALEVFKKTP</sequence>
<evidence type="ECO:0000259" key="2">
    <source>
        <dbReference type="Pfam" id="PF13518"/>
    </source>
</evidence>
<name>A0A1M6M149_9FLAO</name>
<evidence type="ECO:0000313" key="4">
    <source>
        <dbReference type="Proteomes" id="UP000184231"/>
    </source>
</evidence>
<evidence type="ECO:0000256" key="1">
    <source>
        <dbReference type="SAM" id="MobiDB-lite"/>
    </source>
</evidence>
<dbReference type="Proteomes" id="UP000184231">
    <property type="component" value="Unassembled WGS sequence"/>
</dbReference>
<gene>
    <name evidence="3" type="ORF">SAMN04487911_1362</name>
</gene>
<reference evidence="3 4" key="1">
    <citation type="submission" date="2016-11" db="EMBL/GenBank/DDBJ databases">
        <authorList>
            <person name="Jaros S."/>
            <person name="Januszkiewicz K."/>
            <person name="Wedrychowicz H."/>
        </authorList>
    </citation>
    <scope>NUCLEOTIDE SEQUENCE [LARGE SCALE GENOMIC DNA]</scope>
    <source>
        <strain evidence="3 4">CGMCC 1.8863</strain>
    </source>
</reference>
<dbReference type="AlphaFoldDB" id="A0A1M6M149"/>
<dbReference type="SUPFAM" id="SSF46689">
    <property type="entry name" value="Homeodomain-like"/>
    <property type="match status" value="1"/>
</dbReference>
<dbReference type="EMBL" id="FQYX01000036">
    <property type="protein sequence ID" value="SHJ77165.1"/>
    <property type="molecule type" value="Genomic_DNA"/>
</dbReference>